<evidence type="ECO:0000313" key="1">
    <source>
        <dbReference type="EMBL" id="KAJ8421582.1"/>
    </source>
</evidence>
<dbReference type="SUPFAM" id="SSF56219">
    <property type="entry name" value="DNase I-like"/>
    <property type="match status" value="1"/>
</dbReference>
<keyword evidence="2" id="KW-1185">Reference proteome</keyword>
<dbReference type="InterPro" id="IPR036691">
    <property type="entry name" value="Endo/exonu/phosph_ase_sf"/>
</dbReference>
<proteinExistence type="predicted"/>
<sequence>MRVRHGHEASSLFTAIYASPHLQERETFWTNIQEYGATVEYPWLFTGDFNGTISLEERNHGGLNVLEHCVRFKHWIENNDFIDLGFPVGEASFMAIIRLQLRVNPAPGGDNAWGWRATQFWLDRWAEPSPLLIFATQYVPLMELERHVHEYWDEQEGCKWDEFSNFLPHPVLIRIASFELLEEGVGDRYYWIGKRDDNLKTSVCYQHHSERTCSIT</sequence>
<name>A0A9Q1GIC7_9CARY</name>
<dbReference type="OrthoDB" id="1750221at2759"/>
<organism evidence="1 2">
    <name type="scientific">Carnegiea gigantea</name>
    <dbReference type="NCBI Taxonomy" id="171969"/>
    <lineage>
        <taxon>Eukaryota</taxon>
        <taxon>Viridiplantae</taxon>
        <taxon>Streptophyta</taxon>
        <taxon>Embryophyta</taxon>
        <taxon>Tracheophyta</taxon>
        <taxon>Spermatophyta</taxon>
        <taxon>Magnoliopsida</taxon>
        <taxon>eudicotyledons</taxon>
        <taxon>Gunneridae</taxon>
        <taxon>Pentapetalae</taxon>
        <taxon>Caryophyllales</taxon>
        <taxon>Cactineae</taxon>
        <taxon>Cactaceae</taxon>
        <taxon>Cactoideae</taxon>
        <taxon>Echinocereeae</taxon>
        <taxon>Carnegiea</taxon>
    </lineage>
</organism>
<dbReference type="EMBL" id="JAKOGI010002654">
    <property type="protein sequence ID" value="KAJ8421582.1"/>
    <property type="molecule type" value="Genomic_DNA"/>
</dbReference>
<gene>
    <name evidence="1" type="ORF">Cgig2_013877</name>
</gene>
<reference evidence="1" key="1">
    <citation type="submission" date="2022-04" db="EMBL/GenBank/DDBJ databases">
        <title>Carnegiea gigantea Genome sequencing and assembly v2.</title>
        <authorList>
            <person name="Copetti D."/>
            <person name="Sanderson M.J."/>
            <person name="Burquez A."/>
            <person name="Wojciechowski M.F."/>
        </authorList>
    </citation>
    <scope>NUCLEOTIDE SEQUENCE</scope>
    <source>
        <strain evidence="1">SGP5-SGP5p</strain>
        <tissue evidence="1">Aerial part</tissue>
    </source>
</reference>
<dbReference type="Proteomes" id="UP001153076">
    <property type="component" value="Unassembled WGS sequence"/>
</dbReference>
<dbReference type="AlphaFoldDB" id="A0A9Q1GIC7"/>
<evidence type="ECO:0008006" key="3">
    <source>
        <dbReference type="Google" id="ProtNLM"/>
    </source>
</evidence>
<dbReference type="Gene3D" id="3.60.10.10">
    <property type="entry name" value="Endonuclease/exonuclease/phosphatase"/>
    <property type="match status" value="1"/>
</dbReference>
<evidence type="ECO:0000313" key="2">
    <source>
        <dbReference type="Proteomes" id="UP001153076"/>
    </source>
</evidence>
<comment type="caution">
    <text evidence="1">The sequence shown here is derived from an EMBL/GenBank/DDBJ whole genome shotgun (WGS) entry which is preliminary data.</text>
</comment>
<accession>A0A9Q1GIC7</accession>
<protein>
    <recommendedName>
        <fullName evidence="3">Endonuclease/exonuclease/phosphatase domain-containing protein</fullName>
    </recommendedName>
</protein>